<dbReference type="Pfam" id="PF01408">
    <property type="entry name" value="GFO_IDH_MocA"/>
    <property type="match status" value="1"/>
</dbReference>
<keyword evidence="5" id="KW-1185">Reference proteome</keyword>
<evidence type="ECO:0000313" key="5">
    <source>
        <dbReference type="Proteomes" id="UP000064189"/>
    </source>
</evidence>
<proteinExistence type="inferred from homology"/>
<evidence type="ECO:0000256" key="1">
    <source>
        <dbReference type="ARBA" id="ARBA00010928"/>
    </source>
</evidence>
<evidence type="ECO:0000259" key="2">
    <source>
        <dbReference type="Pfam" id="PF01408"/>
    </source>
</evidence>
<dbReference type="InterPro" id="IPR050424">
    <property type="entry name" value="Gfo-Idh-MocA_inositol_DH"/>
</dbReference>
<dbReference type="SUPFAM" id="SSF55347">
    <property type="entry name" value="Glyceraldehyde-3-phosphate dehydrogenase-like, C-terminal domain"/>
    <property type="match status" value="1"/>
</dbReference>
<name>A0A109N0S8_9BACI</name>
<gene>
    <name evidence="4" type="ORF">AS888_17495</name>
</gene>
<dbReference type="Proteomes" id="UP000064189">
    <property type="component" value="Unassembled WGS sequence"/>
</dbReference>
<feature type="domain" description="Gfo/Idh/MocA-like oxidoreductase N-terminal" evidence="2">
    <location>
        <begin position="38"/>
        <end position="161"/>
    </location>
</feature>
<dbReference type="EMBL" id="LNNH01000012">
    <property type="protein sequence ID" value="KWW21378.1"/>
    <property type="molecule type" value="Genomic_DNA"/>
</dbReference>
<comment type="similarity">
    <text evidence="1">Belongs to the Gfo/Idh/MocA family.</text>
</comment>
<evidence type="ECO:0000259" key="3">
    <source>
        <dbReference type="Pfam" id="PF02894"/>
    </source>
</evidence>
<dbReference type="InterPro" id="IPR000683">
    <property type="entry name" value="Gfo/Idh/MocA-like_OxRdtase_N"/>
</dbReference>
<dbReference type="Pfam" id="PF02894">
    <property type="entry name" value="GFO_IDH_MocA_C"/>
    <property type="match status" value="1"/>
</dbReference>
<organism evidence="4 5">
    <name type="scientific">Peribacillus simplex</name>
    <dbReference type="NCBI Taxonomy" id="1478"/>
    <lineage>
        <taxon>Bacteria</taxon>
        <taxon>Bacillati</taxon>
        <taxon>Bacillota</taxon>
        <taxon>Bacilli</taxon>
        <taxon>Bacillales</taxon>
        <taxon>Bacillaceae</taxon>
        <taxon>Peribacillus</taxon>
    </lineage>
</organism>
<feature type="domain" description="Gfo/Idh/MocA-like oxidoreductase C-terminal" evidence="3">
    <location>
        <begin position="176"/>
        <end position="392"/>
    </location>
</feature>
<dbReference type="InterPro" id="IPR036291">
    <property type="entry name" value="NAD(P)-bd_dom_sf"/>
</dbReference>
<dbReference type="InterPro" id="IPR004104">
    <property type="entry name" value="Gfo/Idh/MocA-like_OxRdtase_C"/>
</dbReference>
<protein>
    <submittedName>
        <fullName evidence="4">Oxidoreductase</fullName>
    </submittedName>
</protein>
<dbReference type="RefSeq" id="WP_061141726.1">
    <property type="nucleotide sequence ID" value="NZ_LNNH01000012.1"/>
</dbReference>
<comment type="caution">
    <text evidence="4">The sequence shown here is derived from an EMBL/GenBank/DDBJ whole genome shotgun (WGS) entry which is preliminary data.</text>
</comment>
<dbReference type="GO" id="GO:0000166">
    <property type="term" value="F:nucleotide binding"/>
    <property type="evidence" value="ECO:0007669"/>
    <property type="project" value="InterPro"/>
</dbReference>
<dbReference type="PANTHER" id="PTHR43593:SF1">
    <property type="entry name" value="INOSITOL 2-DEHYDROGENASE"/>
    <property type="match status" value="1"/>
</dbReference>
<dbReference type="AlphaFoldDB" id="A0A109N0S8"/>
<dbReference type="Gene3D" id="3.40.50.720">
    <property type="entry name" value="NAD(P)-binding Rossmann-like Domain"/>
    <property type="match status" value="1"/>
</dbReference>
<dbReference type="Gene3D" id="3.30.360.10">
    <property type="entry name" value="Dihydrodipicolinate Reductase, domain 2"/>
    <property type="match status" value="1"/>
</dbReference>
<accession>A0A109N0S8</accession>
<dbReference type="SUPFAM" id="SSF51735">
    <property type="entry name" value="NAD(P)-binding Rossmann-fold domains"/>
    <property type="match status" value="1"/>
</dbReference>
<sequence length="410" mass="46682">MSTKRKELNSNFFSSFLNVDYLSEEDKYIFKKEKQKYKFNVIGAGMIGHEHIKVTMLEGRATIHGIYDLDKKSIENTKRMFSENFPGHDLVEYRTLEEACHDPQVDGLIICTPNYTHLEIVREAVKSGKHILLEKPMATNLIDALEIKELADGYKGIFQIGLQYRYKAIYNESIHEAIERKSIGDIKTISIVEHRVPFLDKVNQWNKFSKYSGGTLVEKCCHYFDLLNLLAQSKPSFVYATGGSAVNFNDFEYKEQKSDVIDHANVNIVYENGVNTNFNLCMFSPMFYEEITICGDGGRLRAYENDDFLPVNRPNTHLEVLSGESKPTRISTPCYPSVIQSSGHNGGTYYEHKYFIDNMEGVSTTTATVEEGFWSIVVGIAAEESIKTGKVVYIDELLKRVHNEKATVSN</sequence>
<dbReference type="PANTHER" id="PTHR43593">
    <property type="match status" value="1"/>
</dbReference>
<reference evidence="4 5" key="1">
    <citation type="submission" date="2015-11" db="EMBL/GenBank/DDBJ databases">
        <title>Genome Sequence of Bacillus simplex strain VanAntwerpen2.</title>
        <authorList>
            <person name="Couger M.B."/>
        </authorList>
    </citation>
    <scope>NUCLEOTIDE SEQUENCE [LARGE SCALE GENOMIC DNA]</scope>
    <source>
        <strain evidence="4 5">VanAntwerpen02</strain>
    </source>
</reference>
<evidence type="ECO:0000313" key="4">
    <source>
        <dbReference type="EMBL" id="KWW21378.1"/>
    </source>
</evidence>